<keyword evidence="3" id="KW-0804">Transcription</keyword>
<dbReference type="EMBL" id="PDCG01000003">
    <property type="protein sequence ID" value="RBP97827.1"/>
    <property type="molecule type" value="Genomic_DNA"/>
</dbReference>
<keyword evidence="6" id="KW-1185">Reference proteome</keyword>
<organism evidence="5 6">
    <name type="scientific">Bifidobacterium aemilianum</name>
    <dbReference type="NCBI Taxonomy" id="2493120"/>
    <lineage>
        <taxon>Bacteria</taxon>
        <taxon>Bacillati</taxon>
        <taxon>Actinomycetota</taxon>
        <taxon>Actinomycetes</taxon>
        <taxon>Bifidobacteriales</taxon>
        <taxon>Bifidobacteriaceae</taxon>
        <taxon>Bifidobacterium</taxon>
    </lineage>
</organism>
<dbReference type="OrthoDB" id="3237509at2"/>
<dbReference type="SUPFAM" id="SSF46785">
    <property type="entry name" value="Winged helix' DNA-binding domain"/>
    <property type="match status" value="1"/>
</dbReference>
<dbReference type="PANTHER" id="PTHR42756:SF1">
    <property type="entry name" value="TRANSCRIPTIONAL REPRESSOR OF EMRAB OPERON"/>
    <property type="match status" value="1"/>
</dbReference>
<name>A0A366K929_9BIFI</name>
<dbReference type="GO" id="GO:0003700">
    <property type="term" value="F:DNA-binding transcription factor activity"/>
    <property type="evidence" value="ECO:0007669"/>
    <property type="project" value="InterPro"/>
</dbReference>
<reference evidence="5 6" key="1">
    <citation type="submission" date="2017-10" db="EMBL/GenBank/DDBJ databases">
        <title>Bifidobacterium xylocopum sp. nov. and Bifidobacterium aemilianum sp. nov., from the carpenter bee (Xylocopa violacea) digestive tract.</title>
        <authorList>
            <person name="Alberoni D."/>
            <person name="Baffoni L."/>
            <person name="Di Gioia D."/>
            <person name="Gaggia F."/>
            <person name="Biavati B."/>
        </authorList>
    </citation>
    <scope>NUCLEOTIDE SEQUENCE [LARGE SCALE GENOMIC DNA]</scope>
    <source>
        <strain evidence="5 6">XV10</strain>
    </source>
</reference>
<evidence type="ECO:0000256" key="1">
    <source>
        <dbReference type="ARBA" id="ARBA00023015"/>
    </source>
</evidence>
<accession>A0A366K929</accession>
<feature type="domain" description="HTH marR-type" evidence="4">
    <location>
        <begin position="1"/>
        <end position="133"/>
    </location>
</feature>
<sequence length="172" mass="19146">MGFEQESLNRLTAIMSGKRLMLDHVSKASRGEHLAMAYLSRAGVSNPSQLALALKASSGRVSAILSSLEKKGYITRDIDPEDRRNILVSLTESGRERAEKDMEVVSGSMRWVFAQMGRRRSHDFLDLLDEFVTYMSVARPGEPLPTDKEVAEAFAQARQEAEHPSDGMFPLC</sequence>
<dbReference type="Proteomes" id="UP000252530">
    <property type="component" value="Unassembled WGS sequence"/>
</dbReference>
<proteinExistence type="predicted"/>
<evidence type="ECO:0000313" key="6">
    <source>
        <dbReference type="Proteomes" id="UP000252530"/>
    </source>
</evidence>
<keyword evidence="1" id="KW-0805">Transcription regulation</keyword>
<dbReference type="PRINTS" id="PR00598">
    <property type="entry name" value="HTHMARR"/>
</dbReference>
<keyword evidence="2" id="KW-0238">DNA-binding</keyword>
<protein>
    <submittedName>
        <fullName evidence="5">MarR family transcriptional regulator</fullName>
    </submittedName>
</protein>
<dbReference type="GO" id="GO:0003677">
    <property type="term" value="F:DNA binding"/>
    <property type="evidence" value="ECO:0007669"/>
    <property type="project" value="UniProtKB-KW"/>
</dbReference>
<dbReference type="Pfam" id="PF13601">
    <property type="entry name" value="HTH_34"/>
    <property type="match status" value="1"/>
</dbReference>
<gene>
    <name evidence="5" type="ORF">CRD60_04360</name>
</gene>
<dbReference type="InterPro" id="IPR036388">
    <property type="entry name" value="WH-like_DNA-bd_sf"/>
</dbReference>
<evidence type="ECO:0000256" key="3">
    <source>
        <dbReference type="ARBA" id="ARBA00023163"/>
    </source>
</evidence>
<dbReference type="PANTHER" id="PTHR42756">
    <property type="entry name" value="TRANSCRIPTIONAL REGULATOR, MARR"/>
    <property type="match status" value="1"/>
</dbReference>
<evidence type="ECO:0000313" key="5">
    <source>
        <dbReference type="EMBL" id="RBP97827.1"/>
    </source>
</evidence>
<dbReference type="PROSITE" id="PS50995">
    <property type="entry name" value="HTH_MARR_2"/>
    <property type="match status" value="1"/>
</dbReference>
<dbReference type="AlphaFoldDB" id="A0A366K929"/>
<evidence type="ECO:0000259" key="4">
    <source>
        <dbReference type="PROSITE" id="PS50995"/>
    </source>
</evidence>
<dbReference type="Gene3D" id="1.10.10.10">
    <property type="entry name" value="Winged helix-like DNA-binding domain superfamily/Winged helix DNA-binding domain"/>
    <property type="match status" value="1"/>
</dbReference>
<dbReference type="InterPro" id="IPR027395">
    <property type="entry name" value="WH_DNA-bd_dom"/>
</dbReference>
<dbReference type="InterPro" id="IPR036390">
    <property type="entry name" value="WH_DNA-bd_sf"/>
</dbReference>
<dbReference type="SMART" id="SM00347">
    <property type="entry name" value="HTH_MARR"/>
    <property type="match status" value="1"/>
</dbReference>
<evidence type="ECO:0000256" key="2">
    <source>
        <dbReference type="ARBA" id="ARBA00023125"/>
    </source>
</evidence>
<comment type="caution">
    <text evidence="5">The sequence shown here is derived from an EMBL/GenBank/DDBJ whole genome shotgun (WGS) entry which is preliminary data.</text>
</comment>
<dbReference type="InterPro" id="IPR000835">
    <property type="entry name" value="HTH_MarR-typ"/>
</dbReference>